<evidence type="ECO:0000313" key="2">
    <source>
        <dbReference type="EMBL" id="KAF1851609.1"/>
    </source>
</evidence>
<accession>A0A9P4GU85</accession>
<dbReference type="EMBL" id="ML976614">
    <property type="protein sequence ID" value="KAF1851609.1"/>
    <property type="molecule type" value="Genomic_DNA"/>
</dbReference>
<evidence type="ECO:0000313" key="3">
    <source>
        <dbReference type="Proteomes" id="UP000800039"/>
    </source>
</evidence>
<comment type="caution">
    <text evidence="2">The sequence shown here is derived from an EMBL/GenBank/DDBJ whole genome shotgun (WGS) entry which is preliminary data.</text>
</comment>
<evidence type="ECO:0000256" key="1">
    <source>
        <dbReference type="SAM" id="Coils"/>
    </source>
</evidence>
<name>A0A9P4GU85_9PLEO</name>
<proteinExistence type="predicted"/>
<sequence length="239" mass="26064">MFHRRGTNPPENLPTVTTPERTFMAGTRSSLAKRLKNSASLSMVYLPTMTEVKSESGDTPKPATKIDQVSATEPPIKNTDPQAALSPLTAMSSSPAQVPTPVFHHDSATVLTNMVNRVASMPPDAPDRERCLEIAEVCKTLHFRSIMLDELVLTVAIKQAVCHSVQCYRAAQSSAEKAREHARDAELNAERVSSDMLHLQRLCERGFHGKALQAIQQSFNGAKLVDGEDEATKAGTSKK</sequence>
<protein>
    <submittedName>
        <fullName evidence="2">Uncharacterized protein</fullName>
    </submittedName>
</protein>
<feature type="coiled-coil region" evidence="1">
    <location>
        <begin position="168"/>
        <end position="195"/>
    </location>
</feature>
<dbReference type="GeneID" id="63852786"/>
<dbReference type="Proteomes" id="UP000800039">
    <property type="component" value="Unassembled WGS sequence"/>
</dbReference>
<organism evidence="2 3">
    <name type="scientific">Cucurbitaria berberidis CBS 394.84</name>
    <dbReference type="NCBI Taxonomy" id="1168544"/>
    <lineage>
        <taxon>Eukaryota</taxon>
        <taxon>Fungi</taxon>
        <taxon>Dikarya</taxon>
        <taxon>Ascomycota</taxon>
        <taxon>Pezizomycotina</taxon>
        <taxon>Dothideomycetes</taxon>
        <taxon>Pleosporomycetidae</taxon>
        <taxon>Pleosporales</taxon>
        <taxon>Pleosporineae</taxon>
        <taxon>Cucurbitariaceae</taxon>
        <taxon>Cucurbitaria</taxon>
    </lineage>
</organism>
<dbReference type="AlphaFoldDB" id="A0A9P4GU85"/>
<keyword evidence="1" id="KW-0175">Coiled coil</keyword>
<keyword evidence="3" id="KW-1185">Reference proteome</keyword>
<dbReference type="RefSeq" id="XP_040794172.1">
    <property type="nucleotide sequence ID" value="XM_040935535.1"/>
</dbReference>
<reference evidence="2" key="1">
    <citation type="submission" date="2020-01" db="EMBL/GenBank/DDBJ databases">
        <authorList>
            <consortium name="DOE Joint Genome Institute"/>
            <person name="Haridas S."/>
            <person name="Albert R."/>
            <person name="Binder M."/>
            <person name="Bloem J."/>
            <person name="Labutti K."/>
            <person name="Salamov A."/>
            <person name="Andreopoulos B."/>
            <person name="Baker S.E."/>
            <person name="Barry K."/>
            <person name="Bills G."/>
            <person name="Bluhm B.H."/>
            <person name="Cannon C."/>
            <person name="Castanera R."/>
            <person name="Culley D.E."/>
            <person name="Daum C."/>
            <person name="Ezra D."/>
            <person name="Gonzalez J.B."/>
            <person name="Henrissat B."/>
            <person name="Kuo A."/>
            <person name="Liang C."/>
            <person name="Lipzen A."/>
            <person name="Lutzoni F."/>
            <person name="Magnuson J."/>
            <person name="Mondo S."/>
            <person name="Nolan M."/>
            <person name="Ohm R."/>
            <person name="Pangilinan J."/>
            <person name="Park H.-J."/>
            <person name="Ramirez L."/>
            <person name="Alfaro M."/>
            <person name="Sun H."/>
            <person name="Tritt A."/>
            <person name="Yoshinaga Y."/>
            <person name="Zwiers L.-H."/>
            <person name="Turgeon B.G."/>
            <person name="Goodwin S.B."/>
            <person name="Spatafora J.W."/>
            <person name="Crous P.W."/>
            <person name="Grigoriev I.V."/>
        </authorList>
    </citation>
    <scope>NUCLEOTIDE SEQUENCE</scope>
    <source>
        <strain evidence="2">CBS 394.84</strain>
    </source>
</reference>
<gene>
    <name evidence="2" type="ORF">K460DRAFT_38539</name>
</gene>
<dbReference type="OrthoDB" id="5407305at2759"/>